<organism evidence="2 3">
    <name type="scientific">Dendrobium thyrsiflorum</name>
    <name type="common">Pinecone-like raceme dendrobium</name>
    <name type="synonym">Orchid</name>
    <dbReference type="NCBI Taxonomy" id="117978"/>
    <lineage>
        <taxon>Eukaryota</taxon>
        <taxon>Viridiplantae</taxon>
        <taxon>Streptophyta</taxon>
        <taxon>Embryophyta</taxon>
        <taxon>Tracheophyta</taxon>
        <taxon>Spermatophyta</taxon>
        <taxon>Magnoliopsida</taxon>
        <taxon>Liliopsida</taxon>
        <taxon>Asparagales</taxon>
        <taxon>Orchidaceae</taxon>
        <taxon>Epidendroideae</taxon>
        <taxon>Malaxideae</taxon>
        <taxon>Dendrobiinae</taxon>
        <taxon>Dendrobium</taxon>
    </lineage>
</organism>
<evidence type="ECO:0000313" key="3">
    <source>
        <dbReference type="Proteomes" id="UP001552299"/>
    </source>
</evidence>
<gene>
    <name evidence="2" type="ORF">M5K25_012975</name>
</gene>
<accession>A0ABD0UZ29</accession>
<evidence type="ECO:0000256" key="1">
    <source>
        <dbReference type="SAM" id="MobiDB-lite"/>
    </source>
</evidence>
<dbReference type="Proteomes" id="UP001552299">
    <property type="component" value="Unassembled WGS sequence"/>
</dbReference>
<proteinExistence type="predicted"/>
<evidence type="ECO:0000313" key="2">
    <source>
        <dbReference type="EMBL" id="KAL0917874.1"/>
    </source>
</evidence>
<protein>
    <submittedName>
        <fullName evidence="2">Uncharacterized protein</fullName>
    </submittedName>
</protein>
<keyword evidence="3" id="KW-1185">Reference proteome</keyword>
<feature type="region of interest" description="Disordered" evidence="1">
    <location>
        <begin position="190"/>
        <end position="233"/>
    </location>
</feature>
<dbReference type="PANTHER" id="PTHR36810:SF1">
    <property type="entry name" value="OS05G0232200 PROTEIN"/>
    <property type="match status" value="1"/>
</dbReference>
<dbReference type="EMBL" id="JANQDX010000010">
    <property type="protein sequence ID" value="KAL0917874.1"/>
    <property type="molecule type" value="Genomic_DNA"/>
</dbReference>
<reference evidence="2 3" key="1">
    <citation type="journal article" date="2024" name="Plant Biotechnol. J.">
        <title>Dendrobium thyrsiflorum genome and its molecular insights into genes involved in important horticultural traits.</title>
        <authorList>
            <person name="Chen B."/>
            <person name="Wang J.Y."/>
            <person name="Zheng P.J."/>
            <person name="Li K.L."/>
            <person name="Liang Y.M."/>
            <person name="Chen X.F."/>
            <person name="Zhang C."/>
            <person name="Zhao X."/>
            <person name="He X."/>
            <person name="Zhang G.Q."/>
            <person name="Liu Z.J."/>
            <person name="Xu Q."/>
        </authorList>
    </citation>
    <scope>NUCLEOTIDE SEQUENCE [LARGE SCALE GENOMIC DNA]</scope>
    <source>
        <strain evidence="2">GZMU011</strain>
    </source>
</reference>
<dbReference type="AlphaFoldDB" id="A0ABD0UZ29"/>
<name>A0ABD0UZ29_DENTH</name>
<dbReference type="PANTHER" id="PTHR36810">
    <property type="entry name" value="BNACNNG47150D PROTEIN"/>
    <property type="match status" value="1"/>
</dbReference>
<comment type="caution">
    <text evidence="2">The sequence shown here is derived from an EMBL/GenBank/DDBJ whole genome shotgun (WGS) entry which is preliminary data.</text>
</comment>
<sequence>MPGSIQVSVLGLMDLSSPPPLSSLTLTVSMGKRKHQTVGVGELSLCLQNLLWRKPFDEVGSSINPDFVHNLDGYAHQDAQFIIYPVNNIVDKFEIQTIDKVEVRDRLVACEKQCIKRKGEVQTQTNKEMHDHERHNEKAVIPERRSDEVMLQQNFGSLPASPPFRGKLRETGPPATLEKNVHGVAPGSLPTTLGKSAHGRLSGAPLTPKMEVYPPRRRHRTGFPSHHAWKKRA</sequence>
<feature type="compositionally biased region" description="Basic residues" evidence="1">
    <location>
        <begin position="215"/>
        <end position="233"/>
    </location>
</feature>